<keyword evidence="7" id="KW-0540">Nuclease</keyword>
<dbReference type="NCBIfam" id="TIGR00593">
    <property type="entry name" value="pola"/>
    <property type="match status" value="1"/>
</dbReference>
<evidence type="ECO:0000256" key="15">
    <source>
        <dbReference type="NCBIfam" id="TIGR00593"/>
    </source>
</evidence>
<dbReference type="GO" id="GO:0006302">
    <property type="term" value="P:double-strand break repair"/>
    <property type="evidence" value="ECO:0007669"/>
    <property type="project" value="TreeGrafter"/>
</dbReference>
<dbReference type="InterPro" id="IPR029060">
    <property type="entry name" value="PIN-like_dom_sf"/>
</dbReference>
<dbReference type="InterPro" id="IPR018320">
    <property type="entry name" value="DNA_polymerase_1"/>
</dbReference>
<dbReference type="InterPro" id="IPR020045">
    <property type="entry name" value="DNA_polI_H3TH"/>
</dbReference>
<dbReference type="InterPro" id="IPR008918">
    <property type="entry name" value="HhH2"/>
</dbReference>
<evidence type="ECO:0000259" key="19">
    <source>
        <dbReference type="SMART" id="SM00475"/>
    </source>
</evidence>
<feature type="region of interest" description="Disordered" evidence="17">
    <location>
        <begin position="290"/>
        <end position="317"/>
    </location>
</feature>
<evidence type="ECO:0000256" key="1">
    <source>
        <dbReference type="ARBA" id="ARBA00007705"/>
    </source>
</evidence>
<evidence type="ECO:0000313" key="22">
    <source>
        <dbReference type="Proteomes" id="UP000824014"/>
    </source>
</evidence>
<protein>
    <recommendedName>
        <fullName evidence="3 15">DNA polymerase I</fullName>
        <ecNumber evidence="2 15">2.7.7.7</ecNumber>
    </recommendedName>
</protein>
<sequence>MERIYLLDAYALIYRSYYAFLGRPMRNRQGLNTSAIFGFTKFLRDIMQREQPRYLGVAFDPKGGTFRNELFEAYKANRSETPEDIVAAVPYIKRLLEALRIPCLEVAGYEADDVIGTLSVKAARAGYEVYMVTPDKDFGQLIQPNVYIYKQRKNGEGVEIVGCERLREQYGIDDPKLVIDILALWGDAADNIPGVPGIGEKTAVKLVNEFGPVESILANLDRLKGKQKENLTAGRDQLLLSKRLATIETDAPVPFDPQALAVEDPDCDALRALYTELDFGMFLREMDGTSPFRKPADAPSRQPAAAPRTKNASADRPVQRDLFSPAAEAAPAPQEALLFDAEAGGYHTVADTPHTYTTIDTPEALHALADRLSRAAEFCFDTETSGIDCHTSRIVGISFALTEGEACYVPVAEGDPDGVLEALRPALENERIAKIGQNIKFDIMALAVAGIRVAGFKYDTMILHYLLDPESRHGMNHLARYYLDYSPIEIETLIGRGSRQLTMDKVPLAAISEYGAEDSDVTLRLRNVLWPLIEQQGFTDLYRRIEEPLIDVLADIELTGVKIDTARLADYGRELTARMAAIEEEIRTMTGVPDLNINSSRQLGIVLFEQLRITDKPKRTKTKQYSTDEEYLASLADRHPVIDKILEYRGLKKLLSTYIEALPQLVNPVTGRIHTSFNQAVTATGRLSSTNPNLQNIPIRTEQGRQIRRAFIPSDADHLIFSADYSQVELRLMAHLSGDEALIEAFRHGEDIHRATAARLFGVPLEEVTPEQRRKAKTANFGIIYGISAFGLKQRMGNITLDEARAIIDGYFRAYPQVKAYMERVVADAREKGYVETIFGRRRYLPDIRSGNSVVRSLAERNAINAPIQGSAADIIKIAMIRIHDRFREEGIRSKVILQVHDELVIDLLRSESDRVTAIVRDAMEHAADLRVELIAECGIGANWLEAH</sequence>
<evidence type="ECO:0000256" key="11">
    <source>
        <dbReference type="ARBA" id="ARBA00022932"/>
    </source>
</evidence>
<dbReference type="GO" id="GO:0008408">
    <property type="term" value="F:3'-5' exonuclease activity"/>
    <property type="evidence" value="ECO:0007669"/>
    <property type="project" value="UniProtKB-UniRule"/>
</dbReference>
<dbReference type="FunFam" id="1.10.150.20:FF:000002">
    <property type="entry name" value="DNA polymerase I"/>
    <property type="match status" value="1"/>
</dbReference>
<keyword evidence="5 16" id="KW-0548">Nucleotidyltransferase</keyword>
<comment type="caution">
    <text evidence="21">The sequence shown here is derived from an EMBL/GenBank/DDBJ whole genome shotgun (WGS) entry which is preliminary data.</text>
</comment>
<dbReference type="SUPFAM" id="SSF47807">
    <property type="entry name" value="5' to 3' exonuclease, C-terminal subdomain"/>
    <property type="match status" value="1"/>
</dbReference>
<dbReference type="InterPro" id="IPR036279">
    <property type="entry name" value="5-3_exonuclease_C_sf"/>
</dbReference>
<keyword evidence="10 16" id="KW-0269">Exonuclease</keyword>
<keyword evidence="13 16" id="KW-0234">DNA repair</keyword>
<dbReference type="SUPFAM" id="SSF88723">
    <property type="entry name" value="PIN domain-like"/>
    <property type="match status" value="1"/>
</dbReference>
<evidence type="ECO:0000256" key="7">
    <source>
        <dbReference type="ARBA" id="ARBA00022722"/>
    </source>
</evidence>
<dbReference type="SUPFAM" id="SSF53098">
    <property type="entry name" value="Ribonuclease H-like"/>
    <property type="match status" value="1"/>
</dbReference>
<dbReference type="SMART" id="SM00474">
    <property type="entry name" value="35EXOc"/>
    <property type="match status" value="1"/>
</dbReference>
<dbReference type="EC" id="2.7.7.7" evidence="2 15"/>
<dbReference type="Gene3D" id="3.40.50.1010">
    <property type="entry name" value="5'-nuclease"/>
    <property type="match status" value="1"/>
</dbReference>
<dbReference type="InterPro" id="IPR012337">
    <property type="entry name" value="RNaseH-like_sf"/>
</dbReference>
<dbReference type="Gene3D" id="1.20.1060.10">
    <property type="entry name" value="Taq DNA Polymerase, Chain T, domain 4"/>
    <property type="match status" value="1"/>
</dbReference>
<dbReference type="Pfam" id="PF00476">
    <property type="entry name" value="DNA_pol_A"/>
    <property type="match status" value="1"/>
</dbReference>
<dbReference type="Pfam" id="PF01367">
    <property type="entry name" value="5_3_exonuc"/>
    <property type="match status" value="1"/>
</dbReference>
<gene>
    <name evidence="16 21" type="primary">polA</name>
    <name evidence="21" type="ORF">H9816_04505</name>
</gene>
<accession>A0A9D2ILE2</accession>
<dbReference type="CDD" id="cd08637">
    <property type="entry name" value="DNA_pol_A_pol_I_C"/>
    <property type="match status" value="1"/>
</dbReference>
<reference evidence="21" key="2">
    <citation type="submission" date="2021-04" db="EMBL/GenBank/DDBJ databases">
        <authorList>
            <person name="Gilroy R."/>
        </authorList>
    </citation>
    <scope>NUCLEOTIDE SEQUENCE</scope>
    <source>
        <strain evidence="21">ChiHjej11B10-19426</strain>
    </source>
</reference>
<evidence type="ECO:0000256" key="4">
    <source>
        <dbReference type="ARBA" id="ARBA00022679"/>
    </source>
</evidence>
<dbReference type="PANTHER" id="PTHR10133:SF27">
    <property type="entry name" value="DNA POLYMERASE NU"/>
    <property type="match status" value="1"/>
</dbReference>
<dbReference type="CDD" id="cd06139">
    <property type="entry name" value="DNA_polA_I_Ecoli_like_exo"/>
    <property type="match status" value="1"/>
</dbReference>
<dbReference type="PANTHER" id="PTHR10133">
    <property type="entry name" value="DNA POLYMERASE I"/>
    <property type="match status" value="1"/>
</dbReference>
<evidence type="ECO:0000256" key="13">
    <source>
        <dbReference type="ARBA" id="ARBA00023204"/>
    </source>
</evidence>
<evidence type="ECO:0000256" key="8">
    <source>
        <dbReference type="ARBA" id="ARBA00022763"/>
    </source>
</evidence>
<name>A0A9D2ILE2_9BACT</name>
<evidence type="ECO:0000256" key="14">
    <source>
        <dbReference type="ARBA" id="ARBA00049244"/>
    </source>
</evidence>
<dbReference type="CDD" id="cd09859">
    <property type="entry name" value="PIN_53EXO"/>
    <property type="match status" value="1"/>
</dbReference>
<evidence type="ECO:0000256" key="16">
    <source>
        <dbReference type="RuleBase" id="RU004460"/>
    </source>
</evidence>
<dbReference type="PROSITE" id="PS00447">
    <property type="entry name" value="DNA_POLYMERASE_A"/>
    <property type="match status" value="1"/>
</dbReference>
<dbReference type="GO" id="GO:0006261">
    <property type="term" value="P:DNA-templated DNA replication"/>
    <property type="evidence" value="ECO:0007669"/>
    <property type="project" value="UniProtKB-UniRule"/>
</dbReference>
<keyword evidence="9 16" id="KW-0378">Hydrolase</keyword>
<evidence type="ECO:0000313" key="21">
    <source>
        <dbReference type="EMBL" id="HIZ15151.1"/>
    </source>
</evidence>
<evidence type="ECO:0000256" key="6">
    <source>
        <dbReference type="ARBA" id="ARBA00022705"/>
    </source>
</evidence>
<evidence type="ECO:0000256" key="2">
    <source>
        <dbReference type="ARBA" id="ARBA00012417"/>
    </source>
</evidence>
<feature type="domain" description="DNA-directed DNA polymerase family A palm" evidence="20">
    <location>
        <begin position="704"/>
        <end position="912"/>
    </location>
</feature>
<keyword evidence="4 16" id="KW-0808">Transferase</keyword>
<dbReference type="Pfam" id="PF02739">
    <property type="entry name" value="5_3_exonuc_N"/>
    <property type="match status" value="1"/>
</dbReference>
<reference evidence="21" key="1">
    <citation type="journal article" date="2021" name="PeerJ">
        <title>Extensive microbial diversity within the chicken gut microbiome revealed by metagenomics and culture.</title>
        <authorList>
            <person name="Gilroy R."/>
            <person name="Ravi A."/>
            <person name="Getino M."/>
            <person name="Pursley I."/>
            <person name="Horton D.L."/>
            <person name="Alikhan N.F."/>
            <person name="Baker D."/>
            <person name="Gharbi K."/>
            <person name="Hall N."/>
            <person name="Watson M."/>
            <person name="Adriaenssens E.M."/>
            <person name="Foster-Nyarko E."/>
            <person name="Jarju S."/>
            <person name="Secka A."/>
            <person name="Antonio M."/>
            <person name="Oren A."/>
            <person name="Chaudhuri R.R."/>
            <person name="La Ragione R."/>
            <person name="Hildebrand F."/>
            <person name="Pallen M.J."/>
        </authorList>
    </citation>
    <scope>NUCLEOTIDE SEQUENCE</scope>
    <source>
        <strain evidence="21">ChiHjej11B10-19426</strain>
    </source>
</reference>
<evidence type="ECO:0000256" key="9">
    <source>
        <dbReference type="ARBA" id="ARBA00022801"/>
    </source>
</evidence>
<comment type="catalytic activity">
    <reaction evidence="14 16">
        <text>DNA(n) + a 2'-deoxyribonucleoside 5'-triphosphate = DNA(n+1) + diphosphate</text>
        <dbReference type="Rhea" id="RHEA:22508"/>
        <dbReference type="Rhea" id="RHEA-COMP:17339"/>
        <dbReference type="Rhea" id="RHEA-COMP:17340"/>
        <dbReference type="ChEBI" id="CHEBI:33019"/>
        <dbReference type="ChEBI" id="CHEBI:61560"/>
        <dbReference type="ChEBI" id="CHEBI:173112"/>
        <dbReference type="EC" id="2.7.7.7"/>
    </reaction>
</comment>
<dbReference type="FunFam" id="1.10.150.20:FF:000003">
    <property type="entry name" value="DNA polymerase I"/>
    <property type="match status" value="1"/>
</dbReference>
<dbReference type="Gene3D" id="3.30.420.10">
    <property type="entry name" value="Ribonuclease H-like superfamily/Ribonuclease H"/>
    <property type="match status" value="1"/>
</dbReference>
<dbReference type="SUPFAM" id="SSF56672">
    <property type="entry name" value="DNA/RNA polymerases"/>
    <property type="match status" value="1"/>
</dbReference>
<evidence type="ECO:0000259" key="20">
    <source>
        <dbReference type="SMART" id="SM00482"/>
    </source>
</evidence>
<dbReference type="InterPro" id="IPR036397">
    <property type="entry name" value="RNaseH_sf"/>
</dbReference>
<dbReference type="SMART" id="SM00475">
    <property type="entry name" value="53EXOc"/>
    <property type="match status" value="1"/>
</dbReference>
<dbReference type="GO" id="GO:0003677">
    <property type="term" value="F:DNA binding"/>
    <property type="evidence" value="ECO:0007669"/>
    <property type="project" value="UniProtKB-UniRule"/>
</dbReference>
<dbReference type="InterPro" id="IPR002562">
    <property type="entry name" value="3'-5'_exonuclease_dom"/>
</dbReference>
<dbReference type="InterPro" id="IPR019760">
    <property type="entry name" value="DNA-dir_DNA_pol_A_CS"/>
</dbReference>
<dbReference type="GO" id="GO:0008409">
    <property type="term" value="F:5'-3' exonuclease activity"/>
    <property type="evidence" value="ECO:0007669"/>
    <property type="project" value="UniProtKB-UniRule"/>
</dbReference>
<dbReference type="EMBL" id="DXCC01000015">
    <property type="protein sequence ID" value="HIZ15151.1"/>
    <property type="molecule type" value="Genomic_DNA"/>
</dbReference>
<keyword evidence="11 16" id="KW-0239">DNA-directed DNA polymerase</keyword>
<dbReference type="Proteomes" id="UP000824014">
    <property type="component" value="Unassembled WGS sequence"/>
</dbReference>
<proteinExistence type="inferred from homology"/>
<evidence type="ECO:0000256" key="10">
    <source>
        <dbReference type="ARBA" id="ARBA00022839"/>
    </source>
</evidence>
<dbReference type="InterPro" id="IPR020046">
    <property type="entry name" value="5-3_exonucl_a-hlix_arch_N"/>
</dbReference>
<keyword evidence="6 16" id="KW-0235">DNA replication</keyword>
<evidence type="ECO:0000256" key="3">
    <source>
        <dbReference type="ARBA" id="ARBA00020311"/>
    </source>
</evidence>
<dbReference type="Gene3D" id="3.30.70.370">
    <property type="match status" value="1"/>
</dbReference>
<dbReference type="InterPro" id="IPR002421">
    <property type="entry name" value="5-3_exonuclease"/>
</dbReference>
<dbReference type="SMART" id="SM00279">
    <property type="entry name" value="HhH2"/>
    <property type="match status" value="1"/>
</dbReference>
<evidence type="ECO:0000259" key="18">
    <source>
        <dbReference type="SMART" id="SM00474"/>
    </source>
</evidence>
<dbReference type="SMART" id="SM00482">
    <property type="entry name" value="POLAc"/>
    <property type="match status" value="1"/>
</dbReference>
<dbReference type="InterPro" id="IPR001098">
    <property type="entry name" value="DNA-dir_DNA_pol_A_palm_dom"/>
</dbReference>
<organism evidence="21 22">
    <name type="scientific">Candidatus Tidjanibacter faecipullorum</name>
    <dbReference type="NCBI Taxonomy" id="2838766"/>
    <lineage>
        <taxon>Bacteria</taxon>
        <taxon>Pseudomonadati</taxon>
        <taxon>Bacteroidota</taxon>
        <taxon>Bacteroidia</taxon>
        <taxon>Bacteroidales</taxon>
        <taxon>Rikenellaceae</taxon>
        <taxon>Tidjanibacter</taxon>
    </lineage>
</organism>
<dbReference type="GO" id="GO:0003887">
    <property type="term" value="F:DNA-directed DNA polymerase activity"/>
    <property type="evidence" value="ECO:0007669"/>
    <property type="project" value="UniProtKB-UniRule"/>
</dbReference>
<dbReference type="Gene3D" id="1.10.150.20">
    <property type="entry name" value="5' to 3' exonuclease, C-terminal subdomain"/>
    <property type="match status" value="2"/>
</dbReference>
<dbReference type="Pfam" id="PF01612">
    <property type="entry name" value="DNA_pol_A_exo1"/>
    <property type="match status" value="1"/>
</dbReference>
<dbReference type="CDD" id="cd09898">
    <property type="entry name" value="H3TH_53EXO"/>
    <property type="match status" value="1"/>
</dbReference>
<feature type="domain" description="3'-5' exonuclease" evidence="18">
    <location>
        <begin position="356"/>
        <end position="534"/>
    </location>
</feature>
<dbReference type="NCBIfam" id="NF004397">
    <property type="entry name" value="PRK05755.1"/>
    <property type="match status" value="1"/>
</dbReference>
<evidence type="ECO:0000256" key="17">
    <source>
        <dbReference type="SAM" id="MobiDB-lite"/>
    </source>
</evidence>
<dbReference type="FunFam" id="1.20.1060.10:FF:000001">
    <property type="entry name" value="DNA polymerase I"/>
    <property type="match status" value="1"/>
</dbReference>
<dbReference type="InterPro" id="IPR043502">
    <property type="entry name" value="DNA/RNA_pol_sf"/>
</dbReference>
<comment type="function">
    <text evidence="16">In addition to polymerase activity, this DNA polymerase exhibits 3'-5' and 5'-3' exonuclease activity.</text>
</comment>
<evidence type="ECO:0000256" key="5">
    <source>
        <dbReference type="ARBA" id="ARBA00022695"/>
    </source>
</evidence>
<comment type="similarity">
    <text evidence="1 16">Belongs to the DNA polymerase type-A family.</text>
</comment>
<keyword evidence="12 16" id="KW-0238">DNA-binding</keyword>
<dbReference type="InterPro" id="IPR002298">
    <property type="entry name" value="DNA_polymerase_A"/>
</dbReference>
<dbReference type="PRINTS" id="PR00868">
    <property type="entry name" value="DNAPOLI"/>
</dbReference>
<feature type="domain" description="5'-3' exonuclease" evidence="19">
    <location>
        <begin position="2"/>
        <end position="263"/>
    </location>
</feature>
<keyword evidence="8 16" id="KW-0227">DNA damage</keyword>
<evidence type="ECO:0000256" key="12">
    <source>
        <dbReference type="ARBA" id="ARBA00023125"/>
    </source>
</evidence>
<dbReference type="AlphaFoldDB" id="A0A9D2ILE2"/>